<keyword evidence="2 5" id="KW-0645">Protease</keyword>
<dbReference type="GO" id="GO:0006508">
    <property type="term" value="P:proteolysis"/>
    <property type="evidence" value="ECO:0007669"/>
    <property type="project" value="UniProtKB-KW"/>
</dbReference>
<accession>A0A1M4XFP0</accession>
<organism evidence="7 8">
    <name type="scientific">Schwartzia succinivorans DSM 10502</name>
    <dbReference type="NCBI Taxonomy" id="1123243"/>
    <lineage>
        <taxon>Bacteria</taxon>
        <taxon>Bacillati</taxon>
        <taxon>Bacillota</taxon>
        <taxon>Negativicutes</taxon>
        <taxon>Selenomonadales</taxon>
        <taxon>Selenomonadaceae</taxon>
        <taxon>Schwartzia</taxon>
    </lineage>
</organism>
<dbReference type="InterPro" id="IPR029045">
    <property type="entry name" value="ClpP/crotonase-like_dom_sf"/>
</dbReference>
<dbReference type="GO" id="GO:0004175">
    <property type="term" value="F:endopeptidase activity"/>
    <property type="evidence" value="ECO:0007669"/>
    <property type="project" value="TreeGrafter"/>
</dbReference>
<dbReference type="NCBIfam" id="TIGR00225">
    <property type="entry name" value="prc"/>
    <property type="match status" value="1"/>
</dbReference>
<evidence type="ECO:0000256" key="4">
    <source>
        <dbReference type="ARBA" id="ARBA00022825"/>
    </source>
</evidence>
<dbReference type="CDD" id="cd06782">
    <property type="entry name" value="cpPDZ_CPP-like"/>
    <property type="match status" value="1"/>
</dbReference>
<dbReference type="CDD" id="cd07560">
    <property type="entry name" value="Peptidase_S41_CPP"/>
    <property type="match status" value="1"/>
</dbReference>
<protein>
    <submittedName>
        <fullName evidence="7">Carboxyl-terminal processing protease</fullName>
    </submittedName>
</protein>
<sequence length="388" mass="41791">MPRSKKKYILTAVVSALTGAVLTIGVLAWSLGLTPDKYERFARFLVMMRFVETQYVDEVSYDKLMNGAISGMIKSLGDPYSVYLDPEMYKKLIEQTGGTFGGIGVVMGFENGVHIMSVLEGTPGEAAGLVVGDEILAVDGTPTSSMDSETTAMSIRGEAGTDVVLSIRHSDGREQEYTITRDVIHVKTAAGRMFDNSDIGYIRIASFGESTAKEFETDYNRLRDEGMKGMIIDMRANPGGYVKTCVDIANLIVPAGPVVSVVQRDGTREEHTSGLSEPTVPIVVLIDGNSASASEILAGALQDTGAATLVGTTSYGKGSVQVVLPMPDRTEAVKLTIARYYTPNGRSINGVGIEPDVFVEQPPEAHRDMQLEKALDVIKEKMKAAENK</sequence>
<reference evidence="7 8" key="1">
    <citation type="submission" date="2016-11" db="EMBL/GenBank/DDBJ databases">
        <authorList>
            <person name="Jaros S."/>
            <person name="Januszkiewicz K."/>
            <person name="Wedrychowicz H."/>
        </authorList>
    </citation>
    <scope>NUCLEOTIDE SEQUENCE [LARGE SCALE GENOMIC DNA]</scope>
    <source>
        <strain evidence="7 8">DSM 10502</strain>
    </source>
</reference>
<dbReference type="Gene3D" id="3.90.226.10">
    <property type="entry name" value="2-enoyl-CoA Hydratase, Chain A, domain 1"/>
    <property type="match status" value="1"/>
</dbReference>
<evidence type="ECO:0000259" key="6">
    <source>
        <dbReference type="PROSITE" id="PS50106"/>
    </source>
</evidence>
<dbReference type="InterPro" id="IPR005151">
    <property type="entry name" value="Tail-specific_protease"/>
</dbReference>
<feature type="domain" description="PDZ" evidence="6">
    <location>
        <begin position="89"/>
        <end position="171"/>
    </location>
</feature>
<evidence type="ECO:0000256" key="1">
    <source>
        <dbReference type="ARBA" id="ARBA00009179"/>
    </source>
</evidence>
<dbReference type="Gene3D" id="2.30.42.10">
    <property type="match status" value="1"/>
</dbReference>
<evidence type="ECO:0000313" key="7">
    <source>
        <dbReference type="EMBL" id="SHE92437.1"/>
    </source>
</evidence>
<dbReference type="STRING" id="1123243.SAMN02745190_01473"/>
<dbReference type="GO" id="GO:0008236">
    <property type="term" value="F:serine-type peptidase activity"/>
    <property type="evidence" value="ECO:0007669"/>
    <property type="project" value="UniProtKB-KW"/>
</dbReference>
<keyword evidence="3 5" id="KW-0378">Hydrolase</keyword>
<evidence type="ECO:0000256" key="3">
    <source>
        <dbReference type="ARBA" id="ARBA00022801"/>
    </source>
</evidence>
<evidence type="ECO:0000256" key="5">
    <source>
        <dbReference type="RuleBase" id="RU004404"/>
    </source>
</evidence>
<evidence type="ECO:0000256" key="2">
    <source>
        <dbReference type="ARBA" id="ARBA00022670"/>
    </source>
</evidence>
<keyword evidence="4 5" id="KW-0720">Serine protease</keyword>
<keyword evidence="8" id="KW-1185">Reference proteome</keyword>
<dbReference type="InterPro" id="IPR004447">
    <property type="entry name" value="Peptidase_S41A"/>
</dbReference>
<dbReference type="PROSITE" id="PS50106">
    <property type="entry name" value="PDZ"/>
    <property type="match status" value="1"/>
</dbReference>
<dbReference type="Pfam" id="PF03572">
    <property type="entry name" value="Peptidase_S41"/>
    <property type="match status" value="1"/>
</dbReference>
<dbReference type="AlphaFoldDB" id="A0A1M4XFP0"/>
<dbReference type="Pfam" id="PF17820">
    <property type="entry name" value="PDZ_6"/>
    <property type="match status" value="1"/>
</dbReference>
<dbReference type="RefSeq" id="WP_234988295.1">
    <property type="nucleotide sequence ID" value="NZ_FQUG01000005.1"/>
</dbReference>
<dbReference type="GO" id="GO:0030288">
    <property type="term" value="C:outer membrane-bounded periplasmic space"/>
    <property type="evidence" value="ECO:0007669"/>
    <property type="project" value="TreeGrafter"/>
</dbReference>
<dbReference type="PANTHER" id="PTHR32060">
    <property type="entry name" value="TAIL-SPECIFIC PROTEASE"/>
    <property type="match status" value="1"/>
</dbReference>
<dbReference type="Proteomes" id="UP000184404">
    <property type="component" value="Unassembled WGS sequence"/>
</dbReference>
<dbReference type="SMART" id="SM00228">
    <property type="entry name" value="PDZ"/>
    <property type="match status" value="1"/>
</dbReference>
<name>A0A1M4XFP0_9FIRM</name>
<gene>
    <name evidence="7" type="ORF">SAMN02745190_01473</name>
</gene>
<dbReference type="EMBL" id="FQUG01000005">
    <property type="protein sequence ID" value="SHE92437.1"/>
    <property type="molecule type" value="Genomic_DNA"/>
</dbReference>
<dbReference type="InterPro" id="IPR036034">
    <property type="entry name" value="PDZ_sf"/>
</dbReference>
<dbReference type="InterPro" id="IPR041489">
    <property type="entry name" value="PDZ_6"/>
</dbReference>
<dbReference type="SMART" id="SM00245">
    <property type="entry name" value="TSPc"/>
    <property type="match status" value="1"/>
</dbReference>
<comment type="similarity">
    <text evidence="1 5">Belongs to the peptidase S41A family.</text>
</comment>
<proteinExistence type="inferred from homology"/>
<dbReference type="Gene3D" id="3.30.750.44">
    <property type="match status" value="1"/>
</dbReference>
<dbReference type="PANTHER" id="PTHR32060:SF30">
    <property type="entry name" value="CARBOXY-TERMINAL PROCESSING PROTEASE CTPA"/>
    <property type="match status" value="1"/>
</dbReference>
<dbReference type="SUPFAM" id="SSF50156">
    <property type="entry name" value="PDZ domain-like"/>
    <property type="match status" value="1"/>
</dbReference>
<dbReference type="Pfam" id="PF22694">
    <property type="entry name" value="CtpB_N-like"/>
    <property type="match status" value="1"/>
</dbReference>
<dbReference type="GO" id="GO:0007165">
    <property type="term" value="P:signal transduction"/>
    <property type="evidence" value="ECO:0007669"/>
    <property type="project" value="TreeGrafter"/>
</dbReference>
<dbReference type="InterPro" id="IPR055210">
    <property type="entry name" value="CtpA/B_N"/>
</dbReference>
<dbReference type="InterPro" id="IPR001478">
    <property type="entry name" value="PDZ"/>
</dbReference>
<evidence type="ECO:0000313" key="8">
    <source>
        <dbReference type="Proteomes" id="UP000184404"/>
    </source>
</evidence>
<dbReference type="SUPFAM" id="SSF52096">
    <property type="entry name" value="ClpP/crotonase"/>
    <property type="match status" value="1"/>
</dbReference>